<organism evidence="1 2">
    <name type="scientific">Maudiozyma barnettii</name>
    <dbReference type="NCBI Taxonomy" id="61262"/>
    <lineage>
        <taxon>Eukaryota</taxon>
        <taxon>Fungi</taxon>
        <taxon>Dikarya</taxon>
        <taxon>Ascomycota</taxon>
        <taxon>Saccharomycotina</taxon>
        <taxon>Saccharomycetes</taxon>
        <taxon>Saccharomycetales</taxon>
        <taxon>Saccharomycetaceae</taxon>
        <taxon>Maudiozyma</taxon>
    </lineage>
</organism>
<sequence length="163" mass="17358">MGGLSLQYSECPCSILCNITAKYNSNICMRDTPVVNAPCELPQDYHRKQQQRATINGVPPGIVCTFKYKSKMHTMCGCVGVRECTGGCRRKARSARSYSSEGVVVGTHCPHPNGTGSSVSILTGASDDGGRPCRVMLCHMTGVSGNIGVSEKSLRCSPVGEKP</sequence>
<proteinExistence type="predicted"/>
<comment type="caution">
    <text evidence="1">The sequence shown here is derived from an EMBL/GenBank/DDBJ whole genome shotgun (WGS) entry which is preliminary data.</text>
</comment>
<reference evidence="1 2" key="1">
    <citation type="submission" date="2020-05" db="EMBL/GenBank/DDBJ databases">
        <authorList>
            <person name="Casaregola S."/>
            <person name="Devillers H."/>
            <person name="Grondin C."/>
        </authorList>
    </citation>
    <scope>NUCLEOTIDE SEQUENCE [LARGE SCALE GENOMIC DNA]</scope>
    <source>
        <strain evidence="1 2">CLIB 1767</strain>
    </source>
</reference>
<dbReference type="EMBL" id="CAEFZW010000002">
    <property type="protein sequence ID" value="CAB4253253.1"/>
    <property type="molecule type" value="Genomic_DNA"/>
</dbReference>
<dbReference type="RefSeq" id="XP_041405291.1">
    <property type="nucleotide sequence ID" value="XM_041549357.1"/>
</dbReference>
<keyword evidence="2" id="KW-1185">Reference proteome</keyword>
<dbReference type="Proteomes" id="UP000644660">
    <property type="component" value="Unassembled WGS sequence"/>
</dbReference>
<evidence type="ECO:0000313" key="1">
    <source>
        <dbReference type="EMBL" id="CAB4253253.1"/>
    </source>
</evidence>
<accession>A0A8H2VDH2</accession>
<name>A0A8H2VDH2_9SACH</name>
<protein>
    <submittedName>
        <fullName evidence="1">Uncharacterized protein</fullName>
    </submittedName>
</protein>
<gene>
    <name evidence="1" type="ORF">KABA2_02S15202</name>
</gene>
<evidence type="ECO:0000313" key="2">
    <source>
        <dbReference type="Proteomes" id="UP000644660"/>
    </source>
</evidence>
<dbReference type="GeneID" id="64856409"/>
<dbReference type="AlphaFoldDB" id="A0A8H2VDH2"/>